<proteinExistence type="predicted"/>
<dbReference type="Proteomes" id="UP001303046">
    <property type="component" value="Unassembled WGS sequence"/>
</dbReference>
<gene>
    <name evidence="1" type="primary">Necator_chrIII.g13004</name>
    <name evidence="1" type="ORF">RB195_012237</name>
</gene>
<dbReference type="SUPFAM" id="SSF55729">
    <property type="entry name" value="Acyl-CoA N-acyltransferases (Nat)"/>
    <property type="match status" value="1"/>
</dbReference>
<protein>
    <recommendedName>
        <fullName evidence="3">N-acetyltransferase domain-containing protein</fullName>
    </recommendedName>
</protein>
<dbReference type="EMBL" id="JAVFWL010000003">
    <property type="protein sequence ID" value="KAK6746005.1"/>
    <property type="molecule type" value="Genomic_DNA"/>
</dbReference>
<dbReference type="Gene3D" id="3.40.630.30">
    <property type="match status" value="1"/>
</dbReference>
<evidence type="ECO:0000313" key="2">
    <source>
        <dbReference type="Proteomes" id="UP001303046"/>
    </source>
</evidence>
<evidence type="ECO:0000313" key="1">
    <source>
        <dbReference type="EMBL" id="KAK6746005.1"/>
    </source>
</evidence>
<evidence type="ECO:0008006" key="3">
    <source>
        <dbReference type="Google" id="ProtNLM"/>
    </source>
</evidence>
<reference evidence="1 2" key="1">
    <citation type="submission" date="2023-08" db="EMBL/GenBank/DDBJ databases">
        <title>A Necator americanus chromosomal reference genome.</title>
        <authorList>
            <person name="Ilik V."/>
            <person name="Petrzelkova K.J."/>
            <person name="Pardy F."/>
            <person name="Fuh T."/>
            <person name="Niatou-Singa F.S."/>
            <person name="Gouil Q."/>
            <person name="Baker L."/>
            <person name="Ritchie M.E."/>
            <person name="Jex A.R."/>
            <person name="Gazzola D."/>
            <person name="Li H."/>
            <person name="Toshio Fujiwara R."/>
            <person name="Zhan B."/>
            <person name="Aroian R.V."/>
            <person name="Pafco B."/>
            <person name="Schwarz E.M."/>
        </authorList>
    </citation>
    <scope>NUCLEOTIDE SEQUENCE [LARGE SCALE GENOMIC DNA]</scope>
    <source>
        <strain evidence="1 2">Aroian</strain>
        <tissue evidence="1">Whole animal</tissue>
    </source>
</reference>
<accession>A0ABR1D727</accession>
<name>A0ABR1D727_NECAM</name>
<dbReference type="PANTHER" id="PTHR20905:SF30">
    <property type="entry name" value="N-ACETYLTRANSFERASE DOMAIN-CONTAINING PROTEIN"/>
    <property type="match status" value="1"/>
</dbReference>
<keyword evidence="2" id="KW-1185">Reference proteome</keyword>
<dbReference type="PANTHER" id="PTHR20905">
    <property type="entry name" value="N-ACETYLTRANSFERASE-RELATED"/>
    <property type="match status" value="1"/>
</dbReference>
<dbReference type="InterPro" id="IPR016181">
    <property type="entry name" value="Acyl_CoA_acyltransferase"/>
</dbReference>
<comment type="caution">
    <text evidence="1">The sequence shown here is derived from an EMBL/GenBank/DDBJ whole genome shotgun (WGS) entry which is preliminary data.</text>
</comment>
<organism evidence="1 2">
    <name type="scientific">Necator americanus</name>
    <name type="common">Human hookworm</name>
    <dbReference type="NCBI Taxonomy" id="51031"/>
    <lineage>
        <taxon>Eukaryota</taxon>
        <taxon>Metazoa</taxon>
        <taxon>Ecdysozoa</taxon>
        <taxon>Nematoda</taxon>
        <taxon>Chromadorea</taxon>
        <taxon>Rhabditida</taxon>
        <taxon>Rhabditina</taxon>
        <taxon>Rhabditomorpha</taxon>
        <taxon>Strongyloidea</taxon>
        <taxon>Ancylostomatidae</taxon>
        <taxon>Bunostominae</taxon>
        <taxon>Necator</taxon>
    </lineage>
</organism>
<sequence>MLLFPGMIRRSLVQIRGCSHKVDPSRAFDFIPAKSRDADEILDLCLSGLIRDEPHARALKLTPEGCRGMAEYLIAKALHYPFSYRINEKGTNNLIGFRLISIGHRDHALDIEPVPLPEPTEPGLLRLCEILEEAKGNFWKLVDPSVSTVIRRESTYVIPRHQRKGIANYLLHLGLNFEELRKQGIHGITSEASSLANQKLLAKSGYTCISMPNYKLDMFDGNEGVKVFFKDLRK</sequence>